<dbReference type="SUPFAM" id="SSF56601">
    <property type="entry name" value="beta-lactamase/transpeptidase-like"/>
    <property type="match status" value="1"/>
</dbReference>
<sequence length="606" mass="69219">MLKEQQAMLELIFNLIKGNTEHTSKVDFTPQKPSFSKMPESAQRLPRSSPEEQGIRSAQIMDLMKELLSLNKVDIHQVMVLRHGYVIGECHYAPYPENLWHITHSLCKSITGIAIGMLIDDGKLRLDDKVLDIFDKSIFSIRGFQQRNLTVEHLLTMTSLVQFNERGAVSCNDWVRGFLDSPVNGTAGSKFEYNSMNTYMLSAIVTEITGESLMDYLRPRLFEPLGITRIFWESCPKGITKGGWGLFLCPEDAAKIGQLCLQKGMWNQCQLVPLQWLEEACVCHVETPKQFGAYGYGYQMWMAGRPGSYVFNGMLGQNVLVYPDLDMVIVTNAGSNELFHTSLLSDTVAKYFEGDFIPEEHVRKNPWAYHKLQNFQRKTGIHDTRFPVVSCAGLKKVLWYGSESYKRKKLISRTEGRFYKLEKQHVGILPLIMQVFHNNFTDGISEVGFIVKDQKFYFCFREGKKASMMEVGWKEAKITELDMHGEPYLVAVKGQAAYDEDGHTMLKLKFSFIEEASTRQLKIRFTDDQLEMMWSECPGKDLLLTGLDSIMSEGTSSFLLDSLMEKDTIGLVDLLLDQTICPKVKGEEDDQVRERFLREVPISFTL</sequence>
<dbReference type="InterPro" id="IPR050789">
    <property type="entry name" value="Diverse_Enzym_Activities"/>
</dbReference>
<dbReference type="PANTHER" id="PTHR43283:SF7">
    <property type="entry name" value="BETA-LACTAMASE-RELATED DOMAIN-CONTAINING PROTEIN"/>
    <property type="match status" value="1"/>
</dbReference>
<accession>A0A4P8IKP0</accession>
<dbReference type="RefSeq" id="WP_137329046.1">
    <property type="nucleotide sequence ID" value="NZ_CP040058.1"/>
</dbReference>
<gene>
    <name evidence="3" type="ORF">AR1Y2_2265</name>
</gene>
<dbReference type="Gene3D" id="3.40.710.10">
    <property type="entry name" value="DD-peptidase/beta-lactamase superfamily"/>
    <property type="match status" value="1"/>
</dbReference>
<keyword evidence="4" id="KW-1185">Reference proteome</keyword>
<proteinExistence type="predicted"/>
<protein>
    <submittedName>
        <fullName evidence="3">Beta-lactamase class C and other penicillin binding protein</fullName>
    </submittedName>
</protein>
<dbReference type="OrthoDB" id="9773047at2"/>
<dbReference type="Pfam" id="PF00144">
    <property type="entry name" value="Beta-lactamase"/>
    <property type="match status" value="1"/>
</dbReference>
<dbReference type="AlphaFoldDB" id="A0A4P8IKP0"/>
<reference evidence="3 4" key="1">
    <citation type="submission" date="2019-05" db="EMBL/GenBank/DDBJ databases">
        <title>Complete genome sequencing of Anaerostipes rhamnosivorans.</title>
        <authorList>
            <person name="Bui T.P.N."/>
            <person name="de Vos W.M."/>
        </authorList>
    </citation>
    <scope>NUCLEOTIDE SEQUENCE [LARGE SCALE GENOMIC DNA]</scope>
    <source>
        <strain evidence="3 4">1y2</strain>
    </source>
</reference>
<organism evidence="3 4">
    <name type="scientific">Anaerostipes rhamnosivorans</name>
    <dbReference type="NCBI Taxonomy" id="1229621"/>
    <lineage>
        <taxon>Bacteria</taxon>
        <taxon>Bacillati</taxon>
        <taxon>Bacillota</taxon>
        <taxon>Clostridia</taxon>
        <taxon>Lachnospirales</taxon>
        <taxon>Lachnospiraceae</taxon>
        <taxon>Anaerostipes</taxon>
    </lineage>
</organism>
<name>A0A4P8IKP0_9FIRM</name>
<dbReference type="InterPro" id="IPR012338">
    <property type="entry name" value="Beta-lactam/transpept-like"/>
</dbReference>
<feature type="domain" description="Beta-lactamase-related" evidence="2">
    <location>
        <begin position="78"/>
        <end position="331"/>
    </location>
</feature>
<feature type="region of interest" description="Disordered" evidence="1">
    <location>
        <begin position="28"/>
        <end position="52"/>
    </location>
</feature>
<evidence type="ECO:0000256" key="1">
    <source>
        <dbReference type="SAM" id="MobiDB-lite"/>
    </source>
</evidence>
<dbReference type="Proteomes" id="UP000298653">
    <property type="component" value="Chromosome"/>
</dbReference>
<evidence type="ECO:0000259" key="2">
    <source>
        <dbReference type="Pfam" id="PF00144"/>
    </source>
</evidence>
<dbReference type="EMBL" id="CP040058">
    <property type="protein sequence ID" value="QCP35719.1"/>
    <property type="molecule type" value="Genomic_DNA"/>
</dbReference>
<evidence type="ECO:0000313" key="4">
    <source>
        <dbReference type="Proteomes" id="UP000298653"/>
    </source>
</evidence>
<dbReference type="InterPro" id="IPR001466">
    <property type="entry name" value="Beta-lactam-related"/>
</dbReference>
<dbReference type="PANTHER" id="PTHR43283">
    <property type="entry name" value="BETA-LACTAMASE-RELATED"/>
    <property type="match status" value="1"/>
</dbReference>
<evidence type="ECO:0000313" key="3">
    <source>
        <dbReference type="EMBL" id="QCP35719.1"/>
    </source>
</evidence>
<dbReference type="KEGG" id="arf:AR1Y2_2265"/>